<name>A0A1X7CCD1_9BACT</name>
<dbReference type="PANTHER" id="PTHR34475">
    <property type="match status" value="1"/>
</dbReference>
<protein>
    <submittedName>
        <fullName evidence="3">Protein RodZ, contains Xre-like HTH and DUF4115 domains</fullName>
    </submittedName>
</protein>
<dbReference type="STRING" id="1519643.SAMN06295933_0675"/>
<keyword evidence="1" id="KW-1133">Transmembrane helix</keyword>
<dbReference type="PROSITE" id="PS50943">
    <property type="entry name" value="HTH_CROC1"/>
    <property type="match status" value="1"/>
</dbReference>
<dbReference type="EMBL" id="FWZU01000001">
    <property type="protein sequence ID" value="SME94078.1"/>
    <property type="molecule type" value="Genomic_DNA"/>
</dbReference>
<dbReference type="AlphaFoldDB" id="A0A1X7CCD1"/>
<dbReference type="SMART" id="SM00530">
    <property type="entry name" value="HTH_XRE"/>
    <property type="match status" value="1"/>
</dbReference>
<feature type="transmembrane region" description="Helical" evidence="1">
    <location>
        <begin position="114"/>
        <end position="132"/>
    </location>
</feature>
<dbReference type="Proteomes" id="UP000192906">
    <property type="component" value="Unassembled WGS sequence"/>
</dbReference>
<gene>
    <name evidence="3" type="ORF">SAMN06295933_0675</name>
</gene>
<accession>A0A1X7CCD1</accession>
<dbReference type="InterPro" id="IPR025194">
    <property type="entry name" value="RodZ-like_C"/>
</dbReference>
<sequence>MDLKELGSRLKAEREQQGLTVEQMMELTKLSRVNVHAIEDGNKNDFPHPVYAKGFIKNYAKALGLDSEEIGNEFSKFYCIDEPGDEKKDINSCADNSLSQNNYSDIPSSSSKSSIFLIIILVVVLAGLVYYLNGSSLLNFGKSQKSEVVVTDESKEIVNTDAHNMESLQEKNEDISKEVPAEYSAGETQTEAQVADSNKEIAPVEDKKAAPVISPKTEAQSIVKNTVVITAKPGESCWLEATSDGTSKEYVLQENETVSLPYVNNLKIKFGNAGGVNLISDGKPIVLNAAKGKVKTLEFPISE</sequence>
<dbReference type="PANTHER" id="PTHR34475:SF1">
    <property type="entry name" value="CYTOSKELETON PROTEIN RODZ"/>
    <property type="match status" value="1"/>
</dbReference>
<keyword evidence="1" id="KW-0472">Membrane</keyword>
<evidence type="ECO:0000313" key="4">
    <source>
        <dbReference type="Proteomes" id="UP000192906"/>
    </source>
</evidence>
<reference evidence="4" key="1">
    <citation type="submission" date="2017-04" db="EMBL/GenBank/DDBJ databases">
        <authorList>
            <person name="Varghese N."/>
            <person name="Submissions S."/>
        </authorList>
    </citation>
    <scope>NUCLEOTIDE SEQUENCE [LARGE SCALE GENOMIC DNA]</scope>
    <source>
        <strain evidence="4">K3S</strain>
    </source>
</reference>
<dbReference type="Gene3D" id="1.10.260.40">
    <property type="entry name" value="lambda repressor-like DNA-binding domains"/>
    <property type="match status" value="1"/>
</dbReference>
<feature type="domain" description="HTH cro/C1-type" evidence="2">
    <location>
        <begin position="10"/>
        <end position="70"/>
    </location>
</feature>
<dbReference type="InterPro" id="IPR050400">
    <property type="entry name" value="Bact_Cytoskel_RodZ"/>
</dbReference>
<dbReference type="CDD" id="cd00093">
    <property type="entry name" value="HTH_XRE"/>
    <property type="match status" value="1"/>
</dbReference>
<dbReference type="InterPro" id="IPR001387">
    <property type="entry name" value="Cro/C1-type_HTH"/>
</dbReference>
<dbReference type="SUPFAM" id="SSF47413">
    <property type="entry name" value="lambda repressor-like DNA-binding domains"/>
    <property type="match status" value="1"/>
</dbReference>
<proteinExistence type="predicted"/>
<evidence type="ECO:0000259" key="2">
    <source>
        <dbReference type="PROSITE" id="PS50943"/>
    </source>
</evidence>
<dbReference type="RefSeq" id="WP_085098245.1">
    <property type="nucleotide sequence ID" value="NZ_FWZU01000001.1"/>
</dbReference>
<evidence type="ECO:0000256" key="1">
    <source>
        <dbReference type="SAM" id="Phobius"/>
    </source>
</evidence>
<dbReference type="Pfam" id="PF13413">
    <property type="entry name" value="HTH_25"/>
    <property type="match status" value="1"/>
</dbReference>
<dbReference type="GO" id="GO:0003677">
    <property type="term" value="F:DNA binding"/>
    <property type="evidence" value="ECO:0007669"/>
    <property type="project" value="InterPro"/>
</dbReference>
<evidence type="ECO:0000313" key="3">
    <source>
        <dbReference type="EMBL" id="SME94078.1"/>
    </source>
</evidence>
<keyword evidence="4" id="KW-1185">Reference proteome</keyword>
<dbReference type="InterPro" id="IPR010982">
    <property type="entry name" value="Lambda_DNA-bd_dom_sf"/>
</dbReference>
<dbReference type="Pfam" id="PF13464">
    <property type="entry name" value="RodZ_C"/>
    <property type="match status" value="1"/>
</dbReference>
<keyword evidence="1" id="KW-0812">Transmembrane</keyword>
<dbReference type="OrthoDB" id="9797543at2"/>
<organism evidence="3 4">
    <name type="scientific">Desulfovibrio gilichinskyi</name>
    <dbReference type="NCBI Taxonomy" id="1519643"/>
    <lineage>
        <taxon>Bacteria</taxon>
        <taxon>Pseudomonadati</taxon>
        <taxon>Thermodesulfobacteriota</taxon>
        <taxon>Desulfovibrionia</taxon>
        <taxon>Desulfovibrionales</taxon>
        <taxon>Desulfovibrionaceae</taxon>
        <taxon>Desulfovibrio</taxon>
    </lineage>
</organism>